<evidence type="ECO:0000256" key="12">
    <source>
        <dbReference type="ARBA" id="ARBA00023170"/>
    </source>
</evidence>
<evidence type="ECO:0000256" key="2">
    <source>
        <dbReference type="ARBA" id="ARBA00004308"/>
    </source>
</evidence>
<dbReference type="InterPro" id="IPR000719">
    <property type="entry name" value="Prot_kinase_dom"/>
</dbReference>
<keyword evidence="6" id="KW-0547">Nucleotide-binding</keyword>
<dbReference type="InterPro" id="IPR013783">
    <property type="entry name" value="Ig-like_fold"/>
</dbReference>
<keyword evidence="4 14" id="KW-0812">Transmembrane</keyword>
<dbReference type="GO" id="GO:0050793">
    <property type="term" value="P:regulation of developmental process"/>
    <property type="evidence" value="ECO:0007669"/>
    <property type="project" value="UniProtKB-ARBA"/>
</dbReference>
<keyword evidence="10 14" id="KW-0472">Membrane</keyword>
<dbReference type="SUPFAM" id="SSF56112">
    <property type="entry name" value="Protein kinase-like (PK-like)"/>
    <property type="match status" value="1"/>
</dbReference>
<dbReference type="InterPro" id="IPR002049">
    <property type="entry name" value="LE_dom"/>
</dbReference>
<dbReference type="GO" id="GO:0048468">
    <property type="term" value="P:cell development"/>
    <property type="evidence" value="ECO:0007669"/>
    <property type="project" value="UniProtKB-ARBA"/>
</dbReference>
<keyword evidence="9 14" id="KW-1133">Transmembrane helix</keyword>
<feature type="transmembrane region" description="Helical" evidence="14">
    <location>
        <begin position="768"/>
        <end position="793"/>
    </location>
</feature>
<feature type="domain" description="Protein kinase" evidence="16">
    <location>
        <begin position="843"/>
        <end position="1131"/>
    </location>
</feature>
<keyword evidence="5 15" id="KW-0732">Signal</keyword>
<dbReference type="PROSITE" id="PS00109">
    <property type="entry name" value="PROTEIN_KINASE_TYR"/>
    <property type="match status" value="1"/>
</dbReference>
<proteinExistence type="predicted"/>
<evidence type="ECO:0000313" key="17">
    <source>
        <dbReference type="EMBL" id="KAK6185767.1"/>
    </source>
</evidence>
<dbReference type="Gene3D" id="1.10.510.10">
    <property type="entry name" value="Transferase(Phosphotransferase) domain 1"/>
    <property type="match status" value="1"/>
</dbReference>
<protein>
    <recommendedName>
        <fullName evidence="16">Protein kinase domain-containing protein</fullName>
    </recommendedName>
</protein>
<keyword evidence="8" id="KW-0067">ATP-binding</keyword>
<comment type="subcellular location">
    <subcellularLocation>
        <location evidence="2">Endomembrane system</location>
    </subcellularLocation>
    <subcellularLocation>
        <location evidence="1">Membrane</location>
        <topology evidence="1">Single-pass membrane protein</topology>
    </subcellularLocation>
</comment>
<dbReference type="GO" id="GO:0030182">
    <property type="term" value="P:neuron differentiation"/>
    <property type="evidence" value="ECO:0007669"/>
    <property type="project" value="UniProtKB-ARBA"/>
</dbReference>
<evidence type="ECO:0000256" key="14">
    <source>
        <dbReference type="SAM" id="Phobius"/>
    </source>
</evidence>
<evidence type="ECO:0000256" key="8">
    <source>
        <dbReference type="ARBA" id="ARBA00022840"/>
    </source>
</evidence>
<dbReference type="CDD" id="cd00055">
    <property type="entry name" value="EGF_Lam"/>
    <property type="match status" value="1"/>
</dbReference>
<dbReference type="GO" id="GO:0004714">
    <property type="term" value="F:transmembrane receptor protein tyrosine kinase activity"/>
    <property type="evidence" value="ECO:0007669"/>
    <property type="project" value="TreeGrafter"/>
</dbReference>
<keyword evidence="13" id="KW-0325">Glycoprotein</keyword>
<evidence type="ECO:0000256" key="10">
    <source>
        <dbReference type="ARBA" id="ARBA00023136"/>
    </source>
</evidence>
<dbReference type="CDD" id="cd00603">
    <property type="entry name" value="IPT_PCSR"/>
    <property type="match status" value="1"/>
</dbReference>
<dbReference type="InterPro" id="IPR020635">
    <property type="entry name" value="Tyr_kinase_cat_dom"/>
</dbReference>
<dbReference type="GO" id="GO:0007169">
    <property type="term" value="P:cell surface receptor protein tyrosine kinase signaling pathway"/>
    <property type="evidence" value="ECO:0007669"/>
    <property type="project" value="TreeGrafter"/>
</dbReference>
<dbReference type="AlphaFoldDB" id="A0AAN8K099"/>
<evidence type="ECO:0000256" key="9">
    <source>
        <dbReference type="ARBA" id="ARBA00022989"/>
    </source>
</evidence>
<dbReference type="GO" id="GO:0051897">
    <property type="term" value="P:positive regulation of phosphatidylinositol 3-kinase/protein kinase B signal transduction"/>
    <property type="evidence" value="ECO:0007669"/>
    <property type="project" value="TreeGrafter"/>
</dbReference>
<dbReference type="PRINTS" id="PR00109">
    <property type="entry name" value="TYRKINASE"/>
</dbReference>
<dbReference type="PANTHER" id="PTHR24416">
    <property type="entry name" value="TYROSINE-PROTEIN KINASE RECEPTOR"/>
    <property type="match status" value="1"/>
</dbReference>
<keyword evidence="12" id="KW-0675">Receptor</keyword>
<evidence type="ECO:0000259" key="16">
    <source>
        <dbReference type="PROSITE" id="PS50011"/>
    </source>
</evidence>
<evidence type="ECO:0000256" key="13">
    <source>
        <dbReference type="ARBA" id="ARBA00023180"/>
    </source>
</evidence>
<comment type="caution">
    <text evidence="17">The sequence shown here is derived from an EMBL/GenBank/DDBJ whole genome shotgun (WGS) entry which is preliminary data.</text>
</comment>
<dbReference type="GO" id="GO:0005886">
    <property type="term" value="C:plasma membrane"/>
    <property type="evidence" value="ECO:0007669"/>
    <property type="project" value="TreeGrafter"/>
</dbReference>
<dbReference type="FunFam" id="1.10.510.10:FF:001512">
    <property type="entry name" value="Receptor tyrosine-protein kinase erbB-2"/>
    <property type="match status" value="1"/>
</dbReference>
<evidence type="ECO:0000256" key="11">
    <source>
        <dbReference type="ARBA" id="ARBA00023137"/>
    </source>
</evidence>
<keyword evidence="18" id="KW-1185">Reference proteome</keyword>
<evidence type="ECO:0000256" key="5">
    <source>
        <dbReference type="ARBA" id="ARBA00022729"/>
    </source>
</evidence>
<evidence type="ECO:0000256" key="4">
    <source>
        <dbReference type="ARBA" id="ARBA00022692"/>
    </source>
</evidence>
<keyword evidence="3" id="KW-0808">Transferase</keyword>
<reference evidence="17 18" key="1">
    <citation type="submission" date="2024-01" db="EMBL/GenBank/DDBJ databases">
        <title>The genome of the rayed Mediterranean limpet Patella caerulea (Linnaeus, 1758).</title>
        <authorList>
            <person name="Anh-Thu Weber A."/>
            <person name="Halstead-Nussloch G."/>
        </authorList>
    </citation>
    <scope>NUCLEOTIDE SEQUENCE [LARGE SCALE GENOMIC DNA]</scope>
    <source>
        <strain evidence="17">AATW-2023a</strain>
        <tissue evidence="17">Whole specimen</tissue>
    </source>
</reference>
<dbReference type="Gene3D" id="2.60.40.10">
    <property type="entry name" value="Immunoglobulins"/>
    <property type="match status" value="2"/>
</dbReference>
<dbReference type="InterPro" id="IPR001245">
    <property type="entry name" value="Ser-Thr/Tyr_kinase_cat_dom"/>
</dbReference>
<dbReference type="Proteomes" id="UP001347796">
    <property type="component" value="Unassembled WGS sequence"/>
</dbReference>
<evidence type="ECO:0000256" key="3">
    <source>
        <dbReference type="ARBA" id="ARBA00022679"/>
    </source>
</evidence>
<sequence>MLKSPIFGLLLAAFCQVSAQKYTDIIREVTISNKTADCGQAGTCNTTMCGSNMTICGQKCRSGRFNFPTLRVISPSSSNFTDCVKSDPMKVPPNIPANKTLELLPNKSCSQKIEVNSKITVSFWIQGSCMNCTLFVLSGDTNMMYRISLEQTNLIIDGISYSAISSTDWNFVAFRVMPSRTDIFVGGNFASPISRTVNSINIEPYVAVNDKLILSDISIYEDYLTDKEIKSLRAMQPLVKECRCPSSHPNRSTADNCTNGFTEINRYDDDDFYSINDIVHGNQSLQWMSTNTTSVEFIIKLYDIYQIQKVNVTKNEGDIKWEISEDETEWKNLKECTGSANTCMPSNTSVGGAIRVTLSSSTPVQFIIYEISVAGKCACNGKEDGCSRQFNYQTYMCNCQLDTNTTGKNCERCLSSFTEQDGICVCRNGYYNASNNECRLCNRQGSLLTASTTDVCPCKLGVTGKTCDTCLETSDESNSCSGSIPKPCNCSIKVPEITPKYGPMSGSTAVTITGRDINYVPDVLIGIQKQTIAISNSSYLVFNTMQSNVSSQELIVSWNDTTWEPSGFYQIHVDDFEFKPDPNLELVEDSIKKAALGCKIKFGGTNLQSVYKPTLTFDSANSDSQVCESTDDETITCTIPGNIGGKKLNTSLDLDCPNCGRNFRIEVISEPTVSKNKETDFTSPFTKTIEITGEDFKLCDQDMVKVTLDVNGTECVINDITDTSITCTPPSSPPNSEQKLYNLQLKMGDMTEVVAGRLNYKDLVDSVYFIYIMIGVAGFIALVLIIIVTVCFWRRKSNSNDSQYNPNADISMDPVITHPNEYVIGIDKPAALTQQTSFEDIRRDFLRRLEHGNRNDIADSLKSADEFTLGKICTAKGDKARRLDGILVRDRTKLTIKSLKYPLPENGALPAWVSAALRECIRFRALKDINILNIYGIGLEKHKFHILYPYMHNRTLKDHVSDTEKEFSIKQLLEYAVQVVDGMCFLSDKGIYHRDLAARNVMVDKSDTAKIADASFSYDFYPAEYMHDSSKNRYLPVRWMAPESLSNGFYDSKTDVWSFGVLLWELLTRGCFPFVDTADSQIEECIKEGYRLGQPAIISNEMYDILNRYWEEDSDYRPTFQEINKDIGGILTNDQHEQDDVYVNITKKPVRQSIYMNSASMKSRGSSRNNTGKK</sequence>
<keyword evidence="7" id="KW-0418">Kinase</keyword>
<dbReference type="InterPro" id="IPR011009">
    <property type="entry name" value="Kinase-like_dom_sf"/>
</dbReference>
<dbReference type="Pfam" id="PF01833">
    <property type="entry name" value="TIG"/>
    <property type="match status" value="2"/>
</dbReference>
<name>A0AAN8K099_PATCE</name>
<feature type="signal peptide" evidence="15">
    <location>
        <begin position="1"/>
        <end position="19"/>
    </location>
</feature>
<accession>A0AAN8K099</accession>
<organism evidence="17 18">
    <name type="scientific">Patella caerulea</name>
    <name type="common">Rayed Mediterranean limpet</name>
    <dbReference type="NCBI Taxonomy" id="87958"/>
    <lineage>
        <taxon>Eukaryota</taxon>
        <taxon>Metazoa</taxon>
        <taxon>Spiralia</taxon>
        <taxon>Lophotrochozoa</taxon>
        <taxon>Mollusca</taxon>
        <taxon>Gastropoda</taxon>
        <taxon>Patellogastropoda</taxon>
        <taxon>Patelloidea</taxon>
        <taxon>Patellidae</taxon>
        <taxon>Patella</taxon>
    </lineage>
</organism>
<dbReference type="InterPro" id="IPR002909">
    <property type="entry name" value="IPT_dom"/>
</dbReference>
<evidence type="ECO:0000313" key="18">
    <source>
        <dbReference type="Proteomes" id="UP001347796"/>
    </source>
</evidence>
<evidence type="ECO:0000256" key="7">
    <source>
        <dbReference type="ARBA" id="ARBA00022777"/>
    </source>
</evidence>
<dbReference type="InterPro" id="IPR050122">
    <property type="entry name" value="RTK"/>
</dbReference>
<dbReference type="PROSITE" id="PS50011">
    <property type="entry name" value="PROTEIN_KINASE_DOM"/>
    <property type="match status" value="1"/>
</dbReference>
<dbReference type="GO" id="GO:0010976">
    <property type="term" value="P:positive regulation of neuron projection development"/>
    <property type="evidence" value="ECO:0007669"/>
    <property type="project" value="TreeGrafter"/>
</dbReference>
<keyword evidence="11" id="KW-0829">Tyrosine-protein kinase</keyword>
<dbReference type="EMBL" id="JAZGQO010000006">
    <property type="protein sequence ID" value="KAK6185767.1"/>
    <property type="molecule type" value="Genomic_DNA"/>
</dbReference>
<evidence type="ECO:0000256" key="6">
    <source>
        <dbReference type="ARBA" id="ARBA00022741"/>
    </source>
</evidence>
<dbReference type="InterPro" id="IPR008266">
    <property type="entry name" value="Tyr_kinase_AS"/>
</dbReference>
<dbReference type="GO" id="GO:0043235">
    <property type="term" value="C:receptor complex"/>
    <property type="evidence" value="ECO:0007669"/>
    <property type="project" value="TreeGrafter"/>
</dbReference>
<dbReference type="GO" id="GO:0012505">
    <property type="term" value="C:endomembrane system"/>
    <property type="evidence" value="ECO:0007669"/>
    <property type="project" value="UniProtKB-SubCell"/>
</dbReference>
<feature type="chain" id="PRO_5043025599" description="Protein kinase domain-containing protein" evidence="15">
    <location>
        <begin position="20"/>
        <end position="1174"/>
    </location>
</feature>
<evidence type="ECO:0000256" key="1">
    <source>
        <dbReference type="ARBA" id="ARBA00004167"/>
    </source>
</evidence>
<dbReference type="Pfam" id="PF07714">
    <property type="entry name" value="PK_Tyr_Ser-Thr"/>
    <property type="match status" value="1"/>
</dbReference>
<dbReference type="PANTHER" id="PTHR24416:SF349">
    <property type="entry name" value="TYROSINE-PROTEIN KINASE RYK"/>
    <property type="match status" value="1"/>
</dbReference>
<evidence type="ECO:0000256" key="15">
    <source>
        <dbReference type="SAM" id="SignalP"/>
    </source>
</evidence>
<dbReference type="GO" id="GO:0005524">
    <property type="term" value="F:ATP binding"/>
    <property type="evidence" value="ECO:0007669"/>
    <property type="project" value="UniProtKB-KW"/>
</dbReference>
<dbReference type="SMART" id="SM00219">
    <property type="entry name" value="TyrKc"/>
    <property type="match status" value="1"/>
</dbReference>
<gene>
    <name evidence="17" type="ORF">SNE40_007926</name>
</gene>